<dbReference type="EMBL" id="CU207366">
    <property type="protein sequence ID" value="CAL67561.1"/>
    <property type="molecule type" value="Genomic_DNA"/>
</dbReference>
<name>A0M4L6_CHRFK</name>
<evidence type="ECO:0000313" key="3">
    <source>
        <dbReference type="Proteomes" id="UP000000755"/>
    </source>
</evidence>
<proteinExistence type="predicted"/>
<dbReference type="HOGENOM" id="CLU_171094_0_0_10"/>
<keyword evidence="1" id="KW-1133">Transmembrane helix</keyword>
<dbReference type="Proteomes" id="UP000000755">
    <property type="component" value="Chromosome"/>
</dbReference>
<dbReference type="InterPro" id="IPR046548">
    <property type="entry name" value="DUF6804"/>
</dbReference>
<gene>
    <name evidence="2" type="ordered locus">GFO_2605</name>
</gene>
<protein>
    <submittedName>
        <fullName evidence="2">Uncharacterized protein</fullName>
    </submittedName>
</protein>
<organism evidence="2 3">
    <name type="scientific">Christiangramia forsetii (strain DSM 17595 / CGMCC 1.15422 / KT0803)</name>
    <name type="common">Gramella forsetii</name>
    <dbReference type="NCBI Taxonomy" id="411154"/>
    <lineage>
        <taxon>Bacteria</taxon>
        <taxon>Pseudomonadati</taxon>
        <taxon>Bacteroidota</taxon>
        <taxon>Flavobacteriia</taxon>
        <taxon>Flavobacteriales</taxon>
        <taxon>Flavobacteriaceae</taxon>
        <taxon>Christiangramia</taxon>
    </lineage>
</organism>
<dbReference type="STRING" id="411154.GFO_2605"/>
<feature type="transmembrane region" description="Helical" evidence="1">
    <location>
        <begin position="74"/>
        <end position="91"/>
    </location>
</feature>
<reference evidence="2 3" key="1">
    <citation type="journal article" date="2006" name="Environ. Microbiol.">
        <title>Whole genome analysis of the marine Bacteroidetes'Gramella forsetii' reveals adaptations to degradation of polymeric organic matter.</title>
        <authorList>
            <person name="Bauer M."/>
            <person name="Kube M."/>
            <person name="Teeling H."/>
            <person name="Richter M."/>
            <person name="Lombardot T."/>
            <person name="Allers E."/>
            <person name="Wuerdemann C.A."/>
            <person name="Quast C."/>
            <person name="Kuhl H."/>
            <person name="Knaust F."/>
            <person name="Woebken D."/>
            <person name="Bischof K."/>
            <person name="Mussmann M."/>
            <person name="Choudhuri J.V."/>
            <person name="Meyer F."/>
            <person name="Reinhardt R."/>
            <person name="Amann R.I."/>
            <person name="Gloeckner F.O."/>
        </authorList>
    </citation>
    <scope>NUCLEOTIDE SEQUENCE [LARGE SCALE GENOMIC DNA]</scope>
    <source>
        <strain evidence="2 3">KT0803</strain>
    </source>
</reference>
<dbReference type="eggNOG" id="ENOG5032XE3">
    <property type="taxonomic scope" value="Bacteria"/>
</dbReference>
<dbReference type="Pfam" id="PF20619">
    <property type="entry name" value="DUF6804"/>
    <property type="match status" value="1"/>
</dbReference>
<dbReference type="KEGG" id="gfo:GFO_2605"/>
<accession>A0M4L6</accession>
<dbReference type="AlphaFoldDB" id="A0M4L6"/>
<keyword evidence="1" id="KW-0812">Transmembrane</keyword>
<evidence type="ECO:0000313" key="2">
    <source>
        <dbReference type="EMBL" id="CAL67561.1"/>
    </source>
</evidence>
<keyword evidence="1" id="KW-0472">Membrane</keyword>
<evidence type="ECO:0000256" key="1">
    <source>
        <dbReference type="SAM" id="Phobius"/>
    </source>
</evidence>
<sequence>MRLIICISAAILFLAVFPFPIGYYTLLRLIVSITAGLLCVRQYKNDNILMIVINGFILLLFNPIYPIYLGDKSTWIPIDIITGIFLVYQAITYKSLKSIESV</sequence>
<feature type="transmembrane region" description="Helical" evidence="1">
    <location>
        <begin position="48"/>
        <end position="68"/>
    </location>
</feature>